<dbReference type="EMBL" id="PIOD01000001">
    <property type="protein sequence ID" value="RDW22119.1"/>
    <property type="molecule type" value="Genomic_DNA"/>
</dbReference>
<gene>
    <name evidence="2" type="ORF">CWR45_01120</name>
</gene>
<feature type="transmembrane region" description="Helical" evidence="1">
    <location>
        <begin position="37"/>
        <end position="55"/>
    </location>
</feature>
<evidence type="ECO:0000256" key="1">
    <source>
        <dbReference type="SAM" id="Phobius"/>
    </source>
</evidence>
<reference evidence="3" key="1">
    <citation type="submission" date="2017-11" db="EMBL/GenBank/DDBJ databases">
        <authorList>
            <person name="Zhu W."/>
        </authorList>
    </citation>
    <scope>NUCLEOTIDE SEQUENCE [LARGE SCALE GENOMIC DNA]</scope>
    <source>
        <strain evidence="3">CAU 1051</strain>
    </source>
</reference>
<accession>A0A3D8Q365</accession>
<dbReference type="AlphaFoldDB" id="A0A3D8Q365"/>
<keyword evidence="1" id="KW-0472">Membrane</keyword>
<name>A0A3D8Q365_9BACI</name>
<protein>
    <submittedName>
        <fullName evidence="2">Uncharacterized protein</fullName>
    </submittedName>
</protein>
<sequence>MVNRYKTFLSCIAGVLVGIIVVNIIRDGEIDWDAIGYLFTITFLIVLIRLGLNLYKEQKYILLYKMVH</sequence>
<feature type="transmembrane region" description="Helical" evidence="1">
    <location>
        <begin position="7"/>
        <end position="25"/>
    </location>
</feature>
<comment type="caution">
    <text evidence="2">The sequence shown here is derived from an EMBL/GenBank/DDBJ whole genome shotgun (WGS) entry which is preliminary data.</text>
</comment>
<organism evidence="2 3">
    <name type="scientific">Oceanobacillus chungangensis</name>
    <dbReference type="NCBI Taxonomy" id="1229152"/>
    <lineage>
        <taxon>Bacteria</taxon>
        <taxon>Bacillati</taxon>
        <taxon>Bacillota</taxon>
        <taxon>Bacilli</taxon>
        <taxon>Bacillales</taxon>
        <taxon>Bacillaceae</taxon>
        <taxon>Oceanobacillus</taxon>
    </lineage>
</organism>
<keyword evidence="3" id="KW-1185">Reference proteome</keyword>
<evidence type="ECO:0000313" key="2">
    <source>
        <dbReference type="EMBL" id="RDW22119.1"/>
    </source>
</evidence>
<dbReference type="Proteomes" id="UP000256520">
    <property type="component" value="Unassembled WGS sequence"/>
</dbReference>
<proteinExistence type="predicted"/>
<dbReference type="RefSeq" id="WP_115747951.1">
    <property type="nucleotide sequence ID" value="NZ_PIOD01000001.1"/>
</dbReference>
<dbReference type="OrthoDB" id="2971151at2"/>
<keyword evidence="1" id="KW-0812">Transmembrane</keyword>
<keyword evidence="1" id="KW-1133">Transmembrane helix</keyword>
<evidence type="ECO:0000313" key="3">
    <source>
        <dbReference type="Proteomes" id="UP000256520"/>
    </source>
</evidence>